<gene>
    <name evidence="1" type="ORF">FRX31_023435</name>
</gene>
<comment type="caution">
    <text evidence="1">The sequence shown here is derived from an EMBL/GenBank/DDBJ whole genome shotgun (WGS) entry which is preliminary data.</text>
</comment>
<accession>A0A7J6VQW2</accession>
<dbReference type="EMBL" id="JABWDY010028598">
    <property type="protein sequence ID" value="KAF5186978.1"/>
    <property type="molecule type" value="Genomic_DNA"/>
</dbReference>
<dbReference type="Proteomes" id="UP000554482">
    <property type="component" value="Unassembled WGS sequence"/>
</dbReference>
<sequence length="62" mass="7055">MSFGHRFGLTVNWGTHDIRNAIWLKTQHMALAMSCGNKNLAHMAVAMLSLLAQHYEYRPSLI</sequence>
<evidence type="ECO:0000313" key="2">
    <source>
        <dbReference type="Proteomes" id="UP000554482"/>
    </source>
</evidence>
<reference evidence="1 2" key="1">
    <citation type="submission" date="2020-06" db="EMBL/GenBank/DDBJ databases">
        <title>Transcriptomic and genomic resources for Thalictrum thalictroides and T. hernandezii: Facilitating candidate gene discovery in an emerging model plant lineage.</title>
        <authorList>
            <person name="Arias T."/>
            <person name="Riano-Pachon D.M."/>
            <person name="Di Stilio V.S."/>
        </authorList>
    </citation>
    <scope>NUCLEOTIDE SEQUENCE [LARGE SCALE GENOMIC DNA]</scope>
    <source>
        <strain evidence="2">cv. WT478/WT964</strain>
        <tissue evidence="1">Leaves</tissue>
    </source>
</reference>
<evidence type="ECO:0000313" key="1">
    <source>
        <dbReference type="EMBL" id="KAF5186978.1"/>
    </source>
</evidence>
<dbReference type="AlphaFoldDB" id="A0A7J6VQW2"/>
<organism evidence="1 2">
    <name type="scientific">Thalictrum thalictroides</name>
    <name type="common">Rue-anemone</name>
    <name type="synonym">Anemone thalictroides</name>
    <dbReference type="NCBI Taxonomy" id="46969"/>
    <lineage>
        <taxon>Eukaryota</taxon>
        <taxon>Viridiplantae</taxon>
        <taxon>Streptophyta</taxon>
        <taxon>Embryophyta</taxon>
        <taxon>Tracheophyta</taxon>
        <taxon>Spermatophyta</taxon>
        <taxon>Magnoliopsida</taxon>
        <taxon>Ranunculales</taxon>
        <taxon>Ranunculaceae</taxon>
        <taxon>Thalictroideae</taxon>
        <taxon>Thalictrum</taxon>
    </lineage>
</organism>
<protein>
    <submittedName>
        <fullName evidence="1">Uncharacterized protein</fullName>
    </submittedName>
</protein>
<proteinExistence type="predicted"/>
<name>A0A7J6VQW2_THATH</name>
<keyword evidence="2" id="KW-1185">Reference proteome</keyword>